<dbReference type="CDD" id="cd00130">
    <property type="entry name" value="PAS"/>
    <property type="match status" value="1"/>
</dbReference>
<dbReference type="InterPro" id="IPR001789">
    <property type="entry name" value="Sig_transdc_resp-reg_receiver"/>
</dbReference>
<evidence type="ECO:0000259" key="7">
    <source>
        <dbReference type="PROSITE" id="PS50109"/>
    </source>
</evidence>
<dbReference type="Gene3D" id="3.30.450.40">
    <property type="match status" value="1"/>
</dbReference>
<dbReference type="SUPFAM" id="SSF55874">
    <property type="entry name" value="ATPase domain of HSP90 chaperone/DNA topoisomerase II/histidine kinase"/>
    <property type="match status" value="1"/>
</dbReference>
<dbReference type="InterPro" id="IPR005467">
    <property type="entry name" value="His_kinase_dom"/>
</dbReference>
<dbReference type="SUPFAM" id="SSF47384">
    <property type="entry name" value="Homodimeric domain of signal transducing histidine kinase"/>
    <property type="match status" value="1"/>
</dbReference>
<dbReference type="SUPFAM" id="SSF52172">
    <property type="entry name" value="CheY-like"/>
    <property type="match status" value="1"/>
</dbReference>
<dbReference type="EMBL" id="FYDG01000011">
    <property type="protein sequence ID" value="SNB79610.1"/>
    <property type="molecule type" value="Genomic_DNA"/>
</dbReference>
<reference evidence="11" key="1">
    <citation type="submission" date="2017-06" db="EMBL/GenBank/DDBJ databases">
        <authorList>
            <person name="Varghese N."/>
            <person name="Submissions S."/>
        </authorList>
    </citation>
    <scope>NUCLEOTIDE SEQUENCE [LARGE SCALE GENOMIC DNA]</scope>
    <source>
        <strain evidence="11">DSM 137</strain>
    </source>
</reference>
<dbReference type="InterPro" id="IPR035965">
    <property type="entry name" value="PAS-like_dom_sf"/>
</dbReference>
<dbReference type="InterPro" id="IPR003018">
    <property type="entry name" value="GAF"/>
</dbReference>
<dbReference type="PROSITE" id="PS50112">
    <property type="entry name" value="PAS"/>
    <property type="match status" value="1"/>
</dbReference>
<dbReference type="InterPro" id="IPR000014">
    <property type="entry name" value="PAS"/>
</dbReference>
<accession>A0A212S3B2</accession>
<dbReference type="SMART" id="SM00387">
    <property type="entry name" value="HATPase_c"/>
    <property type="match status" value="1"/>
</dbReference>
<dbReference type="Gene3D" id="1.10.287.130">
    <property type="match status" value="1"/>
</dbReference>
<dbReference type="PANTHER" id="PTHR43065:SF42">
    <property type="entry name" value="TWO-COMPONENT SENSOR PPRA"/>
    <property type="match status" value="1"/>
</dbReference>
<organism evidence="10 11">
    <name type="scientific">Rhodoblastus acidophilus</name>
    <name type="common">Rhodopseudomonas acidophila</name>
    <dbReference type="NCBI Taxonomy" id="1074"/>
    <lineage>
        <taxon>Bacteria</taxon>
        <taxon>Pseudomonadati</taxon>
        <taxon>Pseudomonadota</taxon>
        <taxon>Alphaproteobacteria</taxon>
        <taxon>Hyphomicrobiales</taxon>
        <taxon>Rhodoblastaceae</taxon>
        <taxon>Rhodoblastus</taxon>
    </lineage>
</organism>
<keyword evidence="11" id="KW-1185">Reference proteome</keyword>
<proteinExistence type="predicted"/>
<dbReference type="Pfam" id="PF13426">
    <property type="entry name" value="PAS_9"/>
    <property type="match status" value="1"/>
</dbReference>
<dbReference type="RefSeq" id="WP_088521839.1">
    <property type="nucleotide sequence ID" value="NZ_FYDG01000011.1"/>
</dbReference>
<feature type="domain" description="Histidine kinase" evidence="7">
    <location>
        <begin position="372"/>
        <end position="592"/>
    </location>
</feature>
<dbReference type="SMART" id="SM00065">
    <property type="entry name" value="GAF"/>
    <property type="match status" value="1"/>
</dbReference>
<evidence type="ECO:0000256" key="2">
    <source>
        <dbReference type="ARBA" id="ARBA00012438"/>
    </source>
</evidence>
<dbReference type="GO" id="GO:0000155">
    <property type="term" value="F:phosphorelay sensor kinase activity"/>
    <property type="evidence" value="ECO:0007669"/>
    <property type="project" value="InterPro"/>
</dbReference>
<evidence type="ECO:0000256" key="3">
    <source>
        <dbReference type="ARBA" id="ARBA00022679"/>
    </source>
</evidence>
<dbReference type="InterPro" id="IPR029016">
    <property type="entry name" value="GAF-like_dom_sf"/>
</dbReference>
<dbReference type="PRINTS" id="PR00344">
    <property type="entry name" value="BCTRLSENSOR"/>
</dbReference>
<name>A0A212S3B2_RHOAC</name>
<evidence type="ECO:0000256" key="1">
    <source>
        <dbReference type="ARBA" id="ARBA00000085"/>
    </source>
</evidence>
<dbReference type="PROSITE" id="PS50109">
    <property type="entry name" value="HIS_KIN"/>
    <property type="match status" value="1"/>
</dbReference>
<keyword evidence="5" id="KW-0597">Phosphoprotein</keyword>
<dbReference type="EC" id="2.7.13.3" evidence="2"/>
<gene>
    <name evidence="10" type="ORF">SAMN06265338_11174</name>
</gene>
<evidence type="ECO:0000256" key="5">
    <source>
        <dbReference type="PROSITE-ProRule" id="PRU00169"/>
    </source>
</evidence>
<evidence type="ECO:0000256" key="4">
    <source>
        <dbReference type="ARBA" id="ARBA00022777"/>
    </source>
</evidence>
<comment type="catalytic activity">
    <reaction evidence="1">
        <text>ATP + protein L-histidine = ADP + protein N-phospho-L-histidine.</text>
        <dbReference type="EC" id="2.7.13.3"/>
    </reaction>
</comment>
<dbReference type="PANTHER" id="PTHR43065">
    <property type="entry name" value="SENSOR HISTIDINE KINASE"/>
    <property type="match status" value="1"/>
</dbReference>
<keyword evidence="6" id="KW-0175">Coiled coil</keyword>
<protein>
    <recommendedName>
        <fullName evidence="2">histidine kinase</fullName>
        <ecNumber evidence="2">2.7.13.3</ecNumber>
    </recommendedName>
</protein>
<sequence length="739" mass="78407">MPPPLAEVLRDPARIAALRETGLLDSPSDSAFDRLADLAQRVLGASVILVSLVDVDRQYFKSCPGLPEPWASRRQTPLSHSFCQYVVASGEPLVVEDARQHPALRNNLAVRDLNVIAYLGVPLRTPDGHRIGSLCAIEAKPKAWTPNDVAIMGDLAESIMHEIAVRRLMNGALRQSESELRRSNAELRNAMTEAQSARRQAEQAATALRESKARLEKVLEVETLGVMFWDMASGRLTDANDAFLTMMGYSRDDLARGDMTWSNLTPPEFHQASLTELGALQETGRLGPYEKEYVRKDGARQWLVIAGSSLGDGVCVEFCVDISGRKQVEAALLSLNVTLEQRIRAAVKERETALTRLAQAQKLTALGELAGGVAHDFNNIAQAIMGGASMIGRHADNATRVRHFAEMIAEAGARAGSITRRLLSFARCGDLRPEVVALAPLLEGLRDLLVQTLGANLTLHVAVAADLPPVFVDKGQLETVLVNLATNARDAMAATGAITFAADRAPAQGRDDLGLAAGDYVAITVADTGAGMDAATLDRALEPFFTTKAPGKGTGLGLPMARGFAEQSGGALQVRSAMGAGTTVSIWLPVGERVRAAASRAAAPAKPRGATPRVLLVEDEDAVREVLKCELEDAGFQVAEASGGAMALAAIDAGEQVDVLVSDLSMPEMDGMTLIRAAQERRKRLPTILLTGYVGDAAALAIGSQAQGSICLLRKPIAGSALADRVATILEQPGAGPTG</sequence>
<dbReference type="InterPro" id="IPR003594">
    <property type="entry name" value="HATPase_dom"/>
</dbReference>
<evidence type="ECO:0000313" key="11">
    <source>
        <dbReference type="Proteomes" id="UP000198418"/>
    </source>
</evidence>
<dbReference type="InterPro" id="IPR036890">
    <property type="entry name" value="HATPase_C_sf"/>
</dbReference>
<dbReference type="Pfam" id="PF02518">
    <property type="entry name" value="HATPase_c"/>
    <property type="match status" value="1"/>
</dbReference>
<dbReference type="InterPro" id="IPR036097">
    <property type="entry name" value="HisK_dim/P_sf"/>
</dbReference>
<dbReference type="InterPro" id="IPR011006">
    <property type="entry name" value="CheY-like_superfamily"/>
</dbReference>
<keyword evidence="4" id="KW-0418">Kinase</keyword>
<dbReference type="AlphaFoldDB" id="A0A212S3B2"/>
<dbReference type="SUPFAM" id="SSF55781">
    <property type="entry name" value="GAF domain-like"/>
    <property type="match status" value="1"/>
</dbReference>
<dbReference type="Pfam" id="PF00072">
    <property type="entry name" value="Response_reg"/>
    <property type="match status" value="1"/>
</dbReference>
<dbReference type="SMART" id="SM00448">
    <property type="entry name" value="REC"/>
    <property type="match status" value="1"/>
</dbReference>
<feature type="domain" description="PAS" evidence="9">
    <location>
        <begin position="211"/>
        <end position="254"/>
    </location>
</feature>
<dbReference type="Gene3D" id="3.30.565.10">
    <property type="entry name" value="Histidine kinase-like ATPase, C-terminal domain"/>
    <property type="match status" value="1"/>
</dbReference>
<dbReference type="Gene3D" id="3.30.450.20">
    <property type="entry name" value="PAS domain"/>
    <property type="match status" value="1"/>
</dbReference>
<dbReference type="Gene3D" id="3.40.50.2300">
    <property type="match status" value="1"/>
</dbReference>
<feature type="domain" description="Response regulatory" evidence="8">
    <location>
        <begin position="613"/>
        <end position="730"/>
    </location>
</feature>
<feature type="coiled-coil region" evidence="6">
    <location>
        <begin position="173"/>
        <end position="218"/>
    </location>
</feature>
<evidence type="ECO:0000313" key="10">
    <source>
        <dbReference type="EMBL" id="SNB79610.1"/>
    </source>
</evidence>
<evidence type="ECO:0000259" key="8">
    <source>
        <dbReference type="PROSITE" id="PS50110"/>
    </source>
</evidence>
<dbReference type="Proteomes" id="UP000198418">
    <property type="component" value="Unassembled WGS sequence"/>
</dbReference>
<keyword evidence="3" id="KW-0808">Transferase</keyword>
<evidence type="ECO:0000256" key="6">
    <source>
        <dbReference type="SAM" id="Coils"/>
    </source>
</evidence>
<dbReference type="PROSITE" id="PS50110">
    <property type="entry name" value="RESPONSE_REGULATORY"/>
    <property type="match status" value="1"/>
</dbReference>
<evidence type="ECO:0000259" key="9">
    <source>
        <dbReference type="PROSITE" id="PS50112"/>
    </source>
</evidence>
<dbReference type="InterPro" id="IPR004358">
    <property type="entry name" value="Sig_transdc_His_kin-like_C"/>
</dbReference>
<dbReference type="SMART" id="SM00091">
    <property type="entry name" value="PAS"/>
    <property type="match status" value="1"/>
</dbReference>
<dbReference type="Pfam" id="PF01590">
    <property type="entry name" value="GAF"/>
    <property type="match status" value="1"/>
</dbReference>
<dbReference type="OrthoDB" id="9796100at2"/>
<dbReference type="SUPFAM" id="SSF55785">
    <property type="entry name" value="PYP-like sensor domain (PAS domain)"/>
    <property type="match status" value="1"/>
</dbReference>
<feature type="modified residue" description="4-aspartylphosphate" evidence="5">
    <location>
        <position position="663"/>
    </location>
</feature>
<dbReference type="NCBIfam" id="TIGR00229">
    <property type="entry name" value="sensory_box"/>
    <property type="match status" value="1"/>
</dbReference>